<feature type="domain" description="Sugar-binding" evidence="5">
    <location>
        <begin position="64"/>
        <end position="317"/>
    </location>
</feature>
<dbReference type="PANTHER" id="PTHR34294">
    <property type="entry name" value="TRANSCRIPTIONAL REGULATOR-RELATED"/>
    <property type="match status" value="1"/>
</dbReference>
<evidence type="ECO:0000256" key="3">
    <source>
        <dbReference type="ARBA" id="ARBA00023125"/>
    </source>
</evidence>
<dbReference type="RefSeq" id="WP_068951643.1">
    <property type="nucleotide sequence ID" value="NZ_LGLV01000004.1"/>
</dbReference>
<keyword evidence="3" id="KW-0238">DNA-binding</keyword>
<dbReference type="AlphaFoldDB" id="A0A1C7P721"/>
<dbReference type="Gene3D" id="3.40.50.1360">
    <property type="match status" value="1"/>
</dbReference>
<dbReference type="GO" id="GO:0030246">
    <property type="term" value="F:carbohydrate binding"/>
    <property type="evidence" value="ECO:0007669"/>
    <property type="project" value="InterPro"/>
</dbReference>
<dbReference type="EMBL" id="LGLV01000004">
    <property type="protein sequence ID" value="OBZ96786.1"/>
    <property type="molecule type" value="Genomic_DNA"/>
</dbReference>
<keyword evidence="4" id="KW-0804">Transcription</keyword>
<evidence type="ECO:0000313" key="7">
    <source>
        <dbReference type="Proteomes" id="UP000093111"/>
    </source>
</evidence>
<sequence>MVRTATGRDRDDSLAVRAAWLHYVGGLTQAEVAARLGIPNVKAHRLIMWANQNGVVKFSIDGDVAECVMLETRMTALFGLDYCEVLPNLYDKSLLIRSLGVAGAEFLQREIRGLQGQVIGIGNGRTLAASIAAMPHTDAGDVRFVSLLGGLTRNYAANPHDVMHRLAEKTGAVSYVMPVPFFANSAEDREVLLSQRGVRYVFDLAARADLMLVGIGTAELDSQLVVSQMIEVPEMQDVRDHGGVGEILGHFFDAQGRPIETFLAERTLSPSLESMKTRRIVAIAGGLSKARAIRSALLSGCLSGLIIDEQTAHALVNDDPS</sequence>
<dbReference type="GO" id="GO:0003677">
    <property type="term" value="F:DNA binding"/>
    <property type="evidence" value="ECO:0007669"/>
    <property type="project" value="UniProtKB-KW"/>
</dbReference>
<organism evidence="6 7">
    <name type="scientific">Pararhizobium polonicum</name>
    <dbReference type="NCBI Taxonomy" id="1612624"/>
    <lineage>
        <taxon>Bacteria</taxon>
        <taxon>Pseudomonadati</taxon>
        <taxon>Pseudomonadota</taxon>
        <taxon>Alphaproteobacteria</taxon>
        <taxon>Hyphomicrobiales</taxon>
        <taxon>Rhizobiaceae</taxon>
        <taxon>Rhizobium/Agrobacterium group</taxon>
        <taxon>Pararhizobium</taxon>
    </lineage>
</organism>
<proteinExistence type="inferred from homology"/>
<dbReference type="Proteomes" id="UP000093111">
    <property type="component" value="Unassembled WGS sequence"/>
</dbReference>
<dbReference type="InterPro" id="IPR051054">
    <property type="entry name" value="SorC_transcr_regulators"/>
</dbReference>
<comment type="similarity">
    <text evidence="1">Belongs to the SorC transcriptional regulatory family.</text>
</comment>
<accession>A0A1C7P721</accession>
<dbReference type="Pfam" id="PF04198">
    <property type="entry name" value="Sugar-bind"/>
    <property type="match status" value="1"/>
</dbReference>
<evidence type="ECO:0000313" key="6">
    <source>
        <dbReference type="EMBL" id="OBZ96786.1"/>
    </source>
</evidence>
<dbReference type="PATRIC" id="fig|1612624.7.peg.698"/>
<comment type="caution">
    <text evidence="6">The sequence shown here is derived from an EMBL/GenBank/DDBJ whole genome shotgun (WGS) entry which is preliminary data.</text>
</comment>
<reference evidence="6 7" key="1">
    <citation type="journal article" date="2016" name="Syst. Appl. Microbiol.">
        <title>Pararhizobium polonicum sp. nov. isolated from tumors on stone fruit rootstocks.</title>
        <authorList>
            <person name="Pulawska J."/>
            <person name="Kuzmanovic N."/>
            <person name="Willems A."/>
            <person name="Pothier J.F."/>
        </authorList>
    </citation>
    <scope>NUCLEOTIDE SEQUENCE [LARGE SCALE GENOMIC DNA]</scope>
    <source>
        <strain evidence="6 7">F5.1</strain>
    </source>
</reference>
<dbReference type="InterPro" id="IPR037171">
    <property type="entry name" value="NagB/RpiA_transferase-like"/>
</dbReference>
<dbReference type="InterPro" id="IPR007324">
    <property type="entry name" value="Sugar-bd_dom_put"/>
</dbReference>
<protein>
    <submittedName>
        <fullName evidence="6">DeoR family transcriptional regulator</fullName>
    </submittedName>
</protein>
<dbReference type="OrthoDB" id="7065657at2"/>
<evidence type="ECO:0000256" key="1">
    <source>
        <dbReference type="ARBA" id="ARBA00010466"/>
    </source>
</evidence>
<evidence type="ECO:0000259" key="5">
    <source>
        <dbReference type="Pfam" id="PF04198"/>
    </source>
</evidence>
<dbReference type="STRING" id="1612624.ADU59_03355"/>
<dbReference type="PANTHER" id="PTHR34294:SF1">
    <property type="entry name" value="TRANSCRIPTIONAL REGULATOR LSRR"/>
    <property type="match status" value="1"/>
</dbReference>
<dbReference type="Gene3D" id="1.10.10.10">
    <property type="entry name" value="Winged helix-like DNA-binding domain superfamily/Winged helix DNA-binding domain"/>
    <property type="match status" value="1"/>
</dbReference>
<gene>
    <name evidence="6" type="ORF">ADU59_03355</name>
</gene>
<keyword evidence="7" id="KW-1185">Reference proteome</keyword>
<dbReference type="SUPFAM" id="SSF100950">
    <property type="entry name" value="NagB/RpiA/CoA transferase-like"/>
    <property type="match status" value="1"/>
</dbReference>
<keyword evidence="2" id="KW-0805">Transcription regulation</keyword>
<name>A0A1C7P721_9HYPH</name>
<dbReference type="InterPro" id="IPR036388">
    <property type="entry name" value="WH-like_DNA-bd_sf"/>
</dbReference>
<evidence type="ECO:0000256" key="4">
    <source>
        <dbReference type="ARBA" id="ARBA00023163"/>
    </source>
</evidence>
<evidence type="ECO:0000256" key="2">
    <source>
        <dbReference type="ARBA" id="ARBA00023015"/>
    </source>
</evidence>